<evidence type="ECO:0000313" key="2">
    <source>
        <dbReference type="Proteomes" id="UP000814128"/>
    </source>
</evidence>
<keyword evidence="2" id="KW-1185">Reference proteome</keyword>
<keyword evidence="1" id="KW-0647">Proteasome</keyword>
<evidence type="ECO:0000313" key="1">
    <source>
        <dbReference type="EMBL" id="KAI0029674.1"/>
    </source>
</evidence>
<comment type="caution">
    <text evidence="1">The sequence shown here is derived from an EMBL/GenBank/DDBJ whole genome shotgun (WGS) entry which is preliminary data.</text>
</comment>
<proteinExistence type="predicted"/>
<dbReference type="Proteomes" id="UP000814128">
    <property type="component" value="Unassembled WGS sequence"/>
</dbReference>
<name>A0ACB8QCX4_9AGAM</name>
<reference evidence="1" key="1">
    <citation type="submission" date="2021-02" db="EMBL/GenBank/DDBJ databases">
        <authorList>
            <consortium name="DOE Joint Genome Institute"/>
            <person name="Ahrendt S."/>
            <person name="Looney B.P."/>
            <person name="Miyauchi S."/>
            <person name="Morin E."/>
            <person name="Drula E."/>
            <person name="Courty P.E."/>
            <person name="Chicoki N."/>
            <person name="Fauchery L."/>
            <person name="Kohler A."/>
            <person name="Kuo A."/>
            <person name="Labutti K."/>
            <person name="Pangilinan J."/>
            <person name="Lipzen A."/>
            <person name="Riley R."/>
            <person name="Andreopoulos W."/>
            <person name="He G."/>
            <person name="Johnson J."/>
            <person name="Barry K.W."/>
            <person name="Grigoriev I.V."/>
            <person name="Nagy L."/>
            <person name="Hibbett D."/>
            <person name="Henrissat B."/>
            <person name="Matheny P.B."/>
            <person name="Labbe J."/>
            <person name="Martin F."/>
        </authorList>
    </citation>
    <scope>NUCLEOTIDE SEQUENCE</scope>
    <source>
        <strain evidence="1">EC-137</strain>
    </source>
</reference>
<organism evidence="1 2">
    <name type="scientific">Vararia minispora EC-137</name>
    <dbReference type="NCBI Taxonomy" id="1314806"/>
    <lineage>
        <taxon>Eukaryota</taxon>
        <taxon>Fungi</taxon>
        <taxon>Dikarya</taxon>
        <taxon>Basidiomycota</taxon>
        <taxon>Agaricomycotina</taxon>
        <taxon>Agaricomycetes</taxon>
        <taxon>Russulales</taxon>
        <taxon>Lachnocladiaceae</taxon>
        <taxon>Vararia</taxon>
    </lineage>
</organism>
<reference evidence="1" key="2">
    <citation type="journal article" date="2022" name="New Phytol.">
        <title>Evolutionary transition to the ectomycorrhizal habit in the genomes of a hyperdiverse lineage of mushroom-forming fungi.</title>
        <authorList>
            <person name="Looney B."/>
            <person name="Miyauchi S."/>
            <person name="Morin E."/>
            <person name="Drula E."/>
            <person name="Courty P.E."/>
            <person name="Kohler A."/>
            <person name="Kuo A."/>
            <person name="LaButti K."/>
            <person name="Pangilinan J."/>
            <person name="Lipzen A."/>
            <person name="Riley R."/>
            <person name="Andreopoulos W."/>
            <person name="He G."/>
            <person name="Johnson J."/>
            <person name="Nolan M."/>
            <person name="Tritt A."/>
            <person name="Barry K.W."/>
            <person name="Grigoriev I.V."/>
            <person name="Nagy L.G."/>
            <person name="Hibbett D."/>
            <person name="Henrissat B."/>
            <person name="Matheny P.B."/>
            <person name="Labbe J."/>
            <person name="Martin F.M."/>
        </authorList>
    </citation>
    <scope>NUCLEOTIDE SEQUENCE</scope>
    <source>
        <strain evidence="1">EC-137</strain>
    </source>
</reference>
<sequence length="263" mass="29058">MSRTSYDRYLTVFSPEGRLYQVEYAFKAISGSGHTSISVRGKDTAVVIIQKKIPDKLIDASTVTHLYSITPYIGCVMTGLVADAKTQVMRAQVEAANFRYKYGYEITPDALARRLANMNQVYTQRAGMRPYGIAMILIGIDPQFGPQVFKLDPAGYFVGFHATAAGQKQQEAMNHLEKKWKKLDNGAGADDPAKAGQQLARAEVVEMAIEALSTVHATDYKAGEVEIGIVSTADEEPEKARGQWRVMSEAEVERHLLAYAEKD</sequence>
<accession>A0ACB8QCX4</accession>
<dbReference type="EMBL" id="MU273662">
    <property type="protein sequence ID" value="KAI0029674.1"/>
    <property type="molecule type" value="Genomic_DNA"/>
</dbReference>
<gene>
    <name evidence="1" type="ORF">K488DRAFT_55851</name>
</gene>
<protein>
    <submittedName>
        <fullName evidence="1">Proteasome subunit iota</fullName>
    </submittedName>
</protein>